<keyword evidence="5 10" id="KW-0378">Hydrolase</keyword>
<dbReference type="PANTHER" id="PTHR11067">
    <property type="entry name" value="INOSINE TRIPHOSPHATE PYROPHOSPHATASE/HAM1 PROTEIN"/>
    <property type="match status" value="1"/>
</dbReference>
<feature type="binding site" evidence="10">
    <location>
        <position position="69"/>
    </location>
    <ligand>
        <name>substrate</name>
    </ligand>
</feature>
<dbReference type="GO" id="GO:0017111">
    <property type="term" value="F:ribonucleoside triphosphate phosphatase activity"/>
    <property type="evidence" value="ECO:0007669"/>
    <property type="project" value="InterPro"/>
</dbReference>
<feature type="binding site" evidence="10">
    <location>
        <begin position="148"/>
        <end position="151"/>
    </location>
    <ligand>
        <name>substrate</name>
    </ligand>
</feature>
<gene>
    <name evidence="12" type="ORF">CGC53_11150</name>
</gene>
<dbReference type="RefSeq" id="WP_095914819.1">
    <property type="nucleotide sequence ID" value="NZ_CAUUPF010000006.1"/>
</dbReference>
<keyword evidence="13" id="KW-1185">Reference proteome</keyword>
<dbReference type="SUPFAM" id="SSF52972">
    <property type="entry name" value="ITPase-like"/>
    <property type="match status" value="1"/>
</dbReference>
<organism evidence="12 13">
    <name type="scientific">Capnocytophaga leadbetteri</name>
    <dbReference type="NCBI Taxonomy" id="327575"/>
    <lineage>
        <taxon>Bacteria</taxon>
        <taxon>Pseudomonadati</taxon>
        <taxon>Bacteroidota</taxon>
        <taxon>Flavobacteriia</taxon>
        <taxon>Flavobacteriales</taxon>
        <taxon>Flavobacteriaceae</taxon>
        <taxon>Capnocytophaga</taxon>
    </lineage>
</organism>
<protein>
    <recommendedName>
        <fullName evidence="10">dITP/XTP pyrophosphatase</fullName>
        <ecNumber evidence="10">3.6.1.66</ecNumber>
    </recommendedName>
    <alternativeName>
        <fullName evidence="10">Non-canonical purine NTP pyrophosphatase</fullName>
    </alternativeName>
    <alternativeName>
        <fullName evidence="10">Non-standard purine NTP pyrophosphatase</fullName>
    </alternativeName>
    <alternativeName>
        <fullName evidence="10">Nucleoside-triphosphate diphosphatase</fullName>
    </alternativeName>
    <alternativeName>
        <fullName evidence="10">Nucleoside-triphosphate pyrophosphatase</fullName>
        <shortName evidence="10">NTPase</shortName>
    </alternativeName>
</protein>
<dbReference type="GO" id="GO:0035870">
    <property type="term" value="F:dITP diphosphatase activity"/>
    <property type="evidence" value="ECO:0007669"/>
    <property type="project" value="UniProtKB-UniRule"/>
</dbReference>
<dbReference type="FunFam" id="3.90.950.10:FF:000001">
    <property type="entry name" value="dITP/XTP pyrophosphatase"/>
    <property type="match status" value="1"/>
</dbReference>
<comment type="caution">
    <text evidence="10">Lacks conserved residue(s) required for the propagation of feature annotation.</text>
</comment>
<comment type="function">
    <text evidence="10">Pyrophosphatase that catalyzes the hydrolysis of nucleoside triphosphates to their monophosphate derivatives, with a high preference for the non-canonical purine nucleotides XTP (xanthosine triphosphate), dITP (deoxyinosine triphosphate) and ITP. Seems to function as a house-cleaning enzyme that removes non-canonical purine nucleotides from the nucleotide pool, thus preventing their incorporation into DNA/RNA and avoiding chromosomal lesions.</text>
</comment>
<evidence type="ECO:0000313" key="13">
    <source>
        <dbReference type="Proteomes" id="UP000217276"/>
    </source>
</evidence>
<comment type="catalytic activity">
    <reaction evidence="9 10">
        <text>XTP + H2O = XMP + diphosphate + H(+)</text>
        <dbReference type="Rhea" id="RHEA:28610"/>
        <dbReference type="ChEBI" id="CHEBI:15377"/>
        <dbReference type="ChEBI" id="CHEBI:15378"/>
        <dbReference type="ChEBI" id="CHEBI:33019"/>
        <dbReference type="ChEBI" id="CHEBI:57464"/>
        <dbReference type="ChEBI" id="CHEBI:61314"/>
        <dbReference type="EC" id="3.6.1.66"/>
    </reaction>
</comment>
<dbReference type="HAMAP" id="MF_01405">
    <property type="entry name" value="Non_canon_purine_NTPase"/>
    <property type="match status" value="1"/>
</dbReference>
<dbReference type="Proteomes" id="UP000217276">
    <property type="component" value="Chromosome"/>
</dbReference>
<evidence type="ECO:0000256" key="10">
    <source>
        <dbReference type="HAMAP-Rule" id="MF_01405"/>
    </source>
</evidence>
<keyword evidence="6 10" id="KW-0460">Magnesium</keyword>
<dbReference type="Gene3D" id="3.90.950.10">
    <property type="match status" value="1"/>
</dbReference>
<feature type="binding site" evidence="10">
    <location>
        <begin position="7"/>
        <end position="12"/>
    </location>
    <ligand>
        <name>substrate</name>
    </ligand>
</feature>
<keyword evidence="3 10" id="KW-0479">Metal-binding</keyword>
<name>A0A250FFR2_9FLAO</name>
<dbReference type="InterPro" id="IPR029001">
    <property type="entry name" value="ITPase-like_fam"/>
</dbReference>
<evidence type="ECO:0000256" key="3">
    <source>
        <dbReference type="ARBA" id="ARBA00022723"/>
    </source>
</evidence>
<evidence type="ECO:0000256" key="6">
    <source>
        <dbReference type="ARBA" id="ARBA00022842"/>
    </source>
</evidence>
<evidence type="ECO:0000256" key="7">
    <source>
        <dbReference type="ARBA" id="ARBA00023080"/>
    </source>
</evidence>
<evidence type="ECO:0000256" key="11">
    <source>
        <dbReference type="RuleBase" id="RU003781"/>
    </source>
</evidence>
<dbReference type="CDD" id="cd00515">
    <property type="entry name" value="HAM1"/>
    <property type="match status" value="1"/>
</dbReference>
<feature type="binding site" evidence="10">
    <location>
        <position position="171"/>
    </location>
    <ligand>
        <name>substrate</name>
    </ligand>
</feature>
<evidence type="ECO:0000256" key="4">
    <source>
        <dbReference type="ARBA" id="ARBA00022741"/>
    </source>
</evidence>
<dbReference type="NCBIfam" id="TIGR00042">
    <property type="entry name" value="RdgB/HAM1 family non-canonical purine NTP pyrophosphatase"/>
    <property type="match status" value="1"/>
</dbReference>
<sequence length="194" mass="21105">MKLVFATHNIHKLKEIQALLPQTIELLSLSDIGCNEEIAETAATIEGNALLKAQYVKKHYHYDVFADDTGLEVTALGGAPGVFSARYAGAQKSDIDNIALLLKNMEAQQDRSAHFKTVIALCMGDEVHTFEGIAKGHITKEPIGTNGFGYDPIFVPEGYSQTFAELSVAEKNRISHRAKAFGKLIEALGELSSN</sequence>
<evidence type="ECO:0000256" key="2">
    <source>
        <dbReference type="ARBA" id="ARBA00011738"/>
    </source>
</evidence>
<proteinExistence type="inferred from homology"/>
<evidence type="ECO:0000256" key="5">
    <source>
        <dbReference type="ARBA" id="ARBA00022801"/>
    </source>
</evidence>
<dbReference type="GO" id="GO:0000166">
    <property type="term" value="F:nucleotide binding"/>
    <property type="evidence" value="ECO:0007669"/>
    <property type="project" value="UniProtKB-KW"/>
</dbReference>
<dbReference type="GO" id="GO:0009117">
    <property type="term" value="P:nucleotide metabolic process"/>
    <property type="evidence" value="ECO:0007669"/>
    <property type="project" value="UniProtKB-KW"/>
</dbReference>
<evidence type="ECO:0000256" key="8">
    <source>
        <dbReference type="ARBA" id="ARBA00051875"/>
    </source>
</evidence>
<dbReference type="EMBL" id="CP022384">
    <property type="protein sequence ID" value="ATA82857.1"/>
    <property type="molecule type" value="Genomic_DNA"/>
</dbReference>
<comment type="cofactor">
    <cofactor evidence="10">
        <name>Mg(2+)</name>
        <dbReference type="ChEBI" id="CHEBI:18420"/>
    </cofactor>
    <text evidence="10">Binds 1 Mg(2+) ion per subunit.</text>
</comment>
<keyword evidence="7 10" id="KW-0546">Nucleotide metabolism</keyword>
<dbReference type="GO" id="GO:0009146">
    <property type="term" value="P:purine nucleoside triphosphate catabolic process"/>
    <property type="evidence" value="ECO:0007669"/>
    <property type="project" value="UniProtKB-UniRule"/>
</dbReference>
<evidence type="ECO:0000313" key="12">
    <source>
        <dbReference type="EMBL" id="ATA82857.1"/>
    </source>
</evidence>
<evidence type="ECO:0000256" key="9">
    <source>
        <dbReference type="ARBA" id="ARBA00052017"/>
    </source>
</evidence>
<dbReference type="Pfam" id="PF01725">
    <property type="entry name" value="Ham1p_like"/>
    <property type="match status" value="1"/>
</dbReference>
<accession>A0A250FFR2</accession>
<dbReference type="AlphaFoldDB" id="A0A250FFR2"/>
<dbReference type="KEGG" id="clk:CGC53_11150"/>
<feature type="binding site" evidence="10">
    <location>
        <position position="68"/>
    </location>
    <ligand>
        <name>Mg(2+)</name>
        <dbReference type="ChEBI" id="CHEBI:18420"/>
    </ligand>
</feature>
<comment type="catalytic activity">
    <reaction evidence="10">
        <text>ITP + H2O = IMP + diphosphate + H(+)</text>
        <dbReference type="Rhea" id="RHEA:29399"/>
        <dbReference type="ChEBI" id="CHEBI:15377"/>
        <dbReference type="ChEBI" id="CHEBI:15378"/>
        <dbReference type="ChEBI" id="CHEBI:33019"/>
        <dbReference type="ChEBI" id="CHEBI:58053"/>
        <dbReference type="ChEBI" id="CHEBI:61402"/>
        <dbReference type="EC" id="3.6.1.66"/>
    </reaction>
</comment>
<evidence type="ECO:0000256" key="1">
    <source>
        <dbReference type="ARBA" id="ARBA00008023"/>
    </source>
</evidence>
<keyword evidence="4 10" id="KW-0547">Nucleotide-binding</keyword>
<dbReference type="PANTHER" id="PTHR11067:SF9">
    <property type="entry name" value="INOSINE TRIPHOSPHATE PYROPHOSPHATASE"/>
    <property type="match status" value="1"/>
</dbReference>
<comment type="subunit">
    <text evidence="2 10">Homodimer.</text>
</comment>
<dbReference type="GO" id="GO:0005829">
    <property type="term" value="C:cytosol"/>
    <property type="evidence" value="ECO:0007669"/>
    <property type="project" value="TreeGrafter"/>
</dbReference>
<dbReference type="NCBIfam" id="NF011398">
    <property type="entry name" value="PRK14823.1"/>
    <property type="match status" value="1"/>
</dbReference>
<feature type="binding site" evidence="10">
    <location>
        <begin position="176"/>
        <end position="177"/>
    </location>
    <ligand>
        <name>substrate</name>
    </ligand>
</feature>
<comment type="catalytic activity">
    <reaction evidence="8 10">
        <text>dITP + H2O = dIMP + diphosphate + H(+)</text>
        <dbReference type="Rhea" id="RHEA:28342"/>
        <dbReference type="ChEBI" id="CHEBI:15377"/>
        <dbReference type="ChEBI" id="CHEBI:15378"/>
        <dbReference type="ChEBI" id="CHEBI:33019"/>
        <dbReference type="ChEBI" id="CHEBI:61194"/>
        <dbReference type="ChEBI" id="CHEBI:61382"/>
        <dbReference type="EC" id="3.6.1.66"/>
    </reaction>
</comment>
<feature type="active site" description="Proton acceptor" evidence="10">
    <location>
        <position position="68"/>
    </location>
</feature>
<dbReference type="InterPro" id="IPR002637">
    <property type="entry name" value="RdgB/HAM1"/>
</dbReference>
<dbReference type="GO" id="GO:0046872">
    <property type="term" value="F:metal ion binding"/>
    <property type="evidence" value="ECO:0007669"/>
    <property type="project" value="UniProtKB-KW"/>
</dbReference>
<dbReference type="GO" id="GO:0036220">
    <property type="term" value="F:ITP diphosphatase activity"/>
    <property type="evidence" value="ECO:0007669"/>
    <property type="project" value="UniProtKB-UniRule"/>
</dbReference>
<dbReference type="GO" id="GO:0036222">
    <property type="term" value="F:XTP diphosphatase activity"/>
    <property type="evidence" value="ECO:0007669"/>
    <property type="project" value="UniProtKB-UniRule"/>
</dbReference>
<reference evidence="13" key="1">
    <citation type="submission" date="2017-06" db="EMBL/GenBank/DDBJ databases">
        <title>Capnocytophaga spp. assemblies.</title>
        <authorList>
            <person name="Gulvik C.A."/>
        </authorList>
    </citation>
    <scope>NUCLEOTIDE SEQUENCE [LARGE SCALE GENOMIC DNA]</scope>
    <source>
        <strain evidence="13">H6253</strain>
    </source>
</reference>
<dbReference type="InterPro" id="IPR020922">
    <property type="entry name" value="dITP/XTP_pyrophosphatase"/>
</dbReference>
<dbReference type="EC" id="3.6.1.66" evidence="10"/>
<comment type="similarity">
    <text evidence="1 10 11">Belongs to the HAM1 NTPase family.</text>
</comment>